<protein>
    <submittedName>
        <fullName evidence="2">Uncharacterized protein</fullName>
    </submittedName>
</protein>
<sequence length="35" mass="4151">MNISAFNKTRRVMKEHTKRPVPSPVKPSPKRIKYK</sequence>
<evidence type="ECO:0000256" key="1">
    <source>
        <dbReference type="SAM" id="MobiDB-lite"/>
    </source>
</evidence>
<feature type="region of interest" description="Disordered" evidence="1">
    <location>
        <begin position="1"/>
        <end position="35"/>
    </location>
</feature>
<evidence type="ECO:0000313" key="2">
    <source>
        <dbReference type="EMBL" id="CDW43458.1"/>
    </source>
</evidence>
<feature type="compositionally biased region" description="Basic residues" evidence="1">
    <location>
        <begin position="8"/>
        <end position="19"/>
    </location>
</feature>
<organism evidence="2">
    <name type="scientific">Lepeophtheirus salmonis</name>
    <name type="common">Salmon louse</name>
    <name type="synonym">Caligus salmonis</name>
    <dbReference type="NCBI Taxonomy" id="72036"/>
    <lineage>
        <taxon>Eukaryota</taxon>
        <taxon>Metazoa</taxon>
        <taxon>Ecdysozoa</taxon>
        <taxon>Arthropoda</taxon>
        <taxon>Crustacea</taxon>
        <taxon>Multicrustacea</taxon>
        <taxon>Hexanauplia</taxon>
        <taxon>Copepoda</taxon>
        <taxon>Siphonostomatoida</taxon>
        <taxon>Caligidae</taxon>
        <taxon>Lepeophtheirus</taxon>
    </lineage>
</organism>
<dbReference type="AlphaFoldDB" id="A0A0K2UYX4"/>
<accession>A0A0K2UYX4</accession>
<name>A0A0K2UYX4_LEPSM</name>
<dbReference type="EMBL" id="HACA01026097">
    <property type="protein sequence ID" value="CDW43458.1"/>
    <property type="molecule type" value="Transcribed_RNA"/>
</dbReference>
<proteinExistence type="predicted"/>
<reference evidence="2" key="1">
    <citation type="submission" date="2014-05" db="EMBL/GenBank/DDBJ databases">
        <authorList>
            <person name="Chronopoulou M."/>
        </authorList>
    </citation>
    <scope>NUCLEOTIDE SEQUENCE</scope>
    <source>
        <tissue evidence="2">Whole organism</tissue>
    </source>
</reference>